<comment type="similarity">
    <text evidence="1">Belongs to the ABC transporter superfamily. ABCD family. Peroxisomal fatty acyl CoA transporter (TC 3.A.1.203) subfamily.</text>
</comment>
<dbReference type="InterPro" id="IPR036640">
    <property type="entry name" value="ABC1_TM_sf"/>
</dbReference>
<dbReference type="InterPro" id="IPR003439">
    <property type="entry name" value="ABC_transporter-like_ATP-bd"/>
</dbReference>
<evidence type="ECO:0000313" key="13">
    <source>
        <dbReference type="Proteomes" id="UP000694383"/>
    </source>
</evidence>
<proteinExistence type="inferred from homology"/>
<evidence type="ECO:0000256" key="7">
    <source>
        <dbReference type="ARBA" id="ARBA00023136"/>
    </source>
</evidence>
<dbReference type="CDD" id="cd00118">
    <property type="entry name" value="LysM"/>
    <property type="match status" value="1"/>
</dbReference>
<evidence type="ECO:0000256" key="3">
    <source>
        <dbReference type="ARBA" id="ARBA00022692"/>
    </source>
</evidence>
<name>A0A8C7YTM3_9TELE</name>
<evidence type="ECO:0000256" key="2">
    <source>
        <dbReference type="ARBA" id="ARBA00022448"/>
    </source>
</evidence>
<evidence type="ECO:0000256" key="5">
    <source>
        <dbReference type="ARBA" id="ARBA00022840"/>
    </source>
</evidence>
<evidence type="ECO:0000256" key="4">
    <source>
        <dbReference type="ARBA" id="ARBA00022741"/>
    </source>
</evidence>
<dbReference type="GO" id="GO:0140359">
    <property type="term" value="F:ABC-type transporter activity"/>
    <property type="evidence" value="ECO:0007669"/>
    <property type="project" value="InterPro"/>
</dbReference>
<accession>A0A8C7YTM3</accession>
<dbReference type="GO" id="GO:0005524">
    <property type="term" value="F:ATP binding"/>
    <property type="evidence" value="ECO:0007669"/>
    <property type="project" value="UniProtKB-KW"/>
</dbReference>
<dbReference type="SUPFAM" id="SSF52540">
    <property type="entry name" value="P-loop containing nucleoside triphosphate hydrolases"/>
    <property type="match status" value="1"/>
</dbReference>
<dbReference type="InterPro" id="IPR011527">
    <property type="entry name" value="ABC1_TM_dom"/>
</dbReference>
<dbReference type="InterPro" id="IPR050835">
    <property type="entry name" value="ABC_transporter_sub-D"/>
</dbReference>
<dbReference type="GO" id="GO:0006635">
    <property type="term" value="P:fatty acid beta-oxidation"/>
    <property type="evidence" value="ECO:0007669"/>
    <property type="project" value="TreeGrafter"/>
</dbReference>
<dbReference type="PROSITE" id="PS00211">
    <property type="entry name" value="ABC_TRANSPORTER_1"/>
    <property type="match status" value="1"/>
</dbReference>
<dbReference type="InterPro" id="IPR003593">
    <property type="entry name" value="AAA+_ATPase"/>
</dbReference>
<dbReference type="SUPFAM" id="SSF54106">
    <property type="entry name" value="LysM domain"/>
    <property type="match status" value="1"/>
</dbReference>
<dbReference type="GO" id="GO:0005778">
    <property type="term" value="C:peroxisomal membrane"/>
    <property type="evidence" value="ECO:0007669"/>
    <property type="project" value="TreeGrafter"/>
</dbReference>
<dbReference type="GO" id="GO:0015910">
    <property type="term" value="P:long-chain fatty acid import into peroxisome"/>
    <property type="evidence" value="ECO:0007669"/>
    <property type="project" value="TreeGrafter"/>
</dbReference>
<keyword evidence="7 9" id="KW-0472">Membrane</keyword>
<keyword evidence="4" id="KW-0547">Nucleotide-binding</keyword>
<dbReference type="PROSITE" id="PS51782">
    <property type="entry name" value="LYSM"/>
    <property type="match status" value="1"/>
</dbReference>
<dbReference type="GO" id="GO:0016887">
    <property type="term" value="F:ATP hydrolysis activity"/>
    <property type="evidence" value="ECO:0007669"/>
    <property type="project" value="InterPro"/>
</dbReference>
<feature type="domain" description="LysM" evidence="11">
    <location>
        <begin position="71"/>
        <end position="114"/>
    </location>
</feature>
<evidence type="ECO:0000313" key="12">
    <source>
        <dbReference type="Ensembl" id="ENSOSIP00000033369.1"/>
    </source>
</evidence>
<dbReference type="GO" id="GO:0007031">
    <property type="term" value="P:peroxisome organization"/>
    <property type="evidence" value="ECO:0007669"/>
    <property type="project" value="TreeGrafter"/>
</dbReference>
<dbReference type="CDD" id="cd03223">
    <property type="entry name" value="ABCD_peroxisomal_ALDP"/>
    <property type="match status" value="1"/>
</dbReference>
<evidence type="ECO:0000256" key="8">
    <source>
        <dbReference type="SAM" id="MobiDB-lite"/>
    </source>
</evidence>
<feature type="transmembrane region" description="Helical" evidence="9">
    <location>
        <begin position="177"/>
        <end position="197"/>
    </location>
</feature>
<keyword evidence="3 9" id="KW-0812">Transmembrane</keyword>
<reference evidence="12" key="1">
    <citation type="submission" date="2025-08" db="UniProtKB">
        <authorList>
            <consortium name="Ensembl"/>
        </authorList>
    </citation>
    <scope>IDENTIFICATION</scope>
</reference>
<keyword evidence="2" id="KW-0813">Transport</keyword>
<dbReference type="Ensembl" id="ENSOSIT00000035171.1">
    <property type="protein sequence ID" value="ENSOSIP00000033369.1"/>
    <property type="gene ID" value="ENSOSIG00000016507.1"/>
</dbReference>
<dbReference type="Gene3D" id="3.40.50.300">
    <property type="entry name" value="P-loop containing nucleotide triphosphate hydrolases"/>
    <property type="match status" value="1"/>
</dbReference>
<dbReference type="GeneTree" id="ENSGT00940000155141"/>
<dbReference type="Gene3D" id="1.20.1560.10">
    <property type="entry name" value="ABC transporter type 1, transmembrane domain"/>
    <property type="match status" value="1"/>
</dbReference>
<protein>
    <submittedName>
        <fullName evidence="12">Nuclear receptor coactivator 7</fullName>
    </submittedName>
</protein>
<dbReference type="Gene3D" id="3.10.350.10">
    <property type="entry name" value="LysM domain"/>
    <property type="match status" value="1"/>
</dbReference>
<reference evidence="12" key="2">
    <citation type="submission" date="2025-09" db="UniProtKB">
        <authorList>
            <consortium name="Ensembl"/>
        </authorList>
    </citation>
    <scope>IDENTIFICATION</scope>
</reference>
<dbReference type="SMART" id="SM00382">
    <property type="entry name" value="AAA"/>
    <property type="match status" value="1"/>
</dbReference>
<dbReference type="InterPro" id="IPR017871">
    <property type="entry name" value="ABC_transporter-like_CS"/>
</dbReference>
<dbReference type="GO" id="GO:0005324">
    <property type="term" value="F:long-chain fatty acid transmembrane transporter activity"/>
    <property type="evidence" value="ECO:0007669"/>
    <property type="project" value="TreeGrafter"/>
</dbReference>
<dbReference type="InterPro" id="IPR036779">
    <property type="entry name" value="LysM_dom_sf"/>
</dbReference>
<dbReference type="Proteomes" id="UP000694383">
    <property type="component" value="Unplaced"/>
</dbReference>
<dbReference type="InterPro" id="IPR027417">
    <property type="entry name" value="P-loop_NTPase"/>
</dbReference>
<evidence type="ECO:0000259" key="10">
    <source>
        <dbReference type="PROSITE" id="PS50893"/>
    </source>
</evidence>
<sequence length="643" mass="71992">MDKRESKLGYFAWRKRQSQLEKSPNERTPALISDPNKKTDPQTVTAKLPAGDGCKINSQSKLQKKRPPGTVDYTVGPNDSLNSIALKFNITPNKLVQLNKLFSPSVFPGQVRVSALCLHVAPLVWNRLTAGSLPCFRISLSQISTDQNLTPSLPLPLTPRLLTAFLTRYPMMKLNSLAFIICTDAFMFSYSPLLSFGDCNIDVPCLCSTGWIGPASIFGYFLVGTVTNKILMGPIVSTLFEQEKLEGDFRFKHMQIRVNAESAAFFRAGKVEHMRTDRRLQALLWTQKSLINKELWLYIGVNTFDYLGGFLSYIIIAIPIFSGIYDGLTPGELSALISKNAFVCIYLINGFTQLIDLSTTLSDVAGYTHRIEELREVMDDILHKQCDYDPTSGQSYDFDSDFNVHGGPVDTAFVVEHLSYKSPYSDQLLVEDLSMKISQGTHLLIVGNTGTGKTSLLRILNRLWEADSGLVQMTTCFGPRGTLFLPQKPYLTDGTLREQVIYPLKDNYPASGSVDDDRIIRFLELAGVSSLLKRTGGLDEDVDWNWYDILSPGEMQRLCFARLFYLQPQYAVLDEATSALTEDAEAQLYRTCKQLGMTLVSLGHRSSLEKYHDMQLRLCGGGRWELTKLKGAGWSSDHTEEDV</sequence>
<evidence type="ECO:0000259" key="11">
    <source>
        <dbReference type="PROSITE" id="PS51782"/>
    </source>
</evidence>
<dbReference type="PANTHER" id="PTHR11384">
    <property type="entry name" value="ATP-BINDING CASSETTE, SUB-FAMILY D MEMBER"/>
    <property type="match status" value="1"/>
</dbReference>
<keyword evidence="5" id="KW-0067">ATP-binding</keyword>
<evidence type="ECO:0000256" key="9">
    <source>
        <dbReference type="SAM" id="Phobius"/>
    </source>
</evidence>
<feature type="region of interest" description="Disordered" evidence="8">
    <location>
        <begin position="15"/>
        <end position="70"/>
    </location>
</feature>
<keyword evidence="13" id="KW-1185">Reference proteome</keyword>
<dbReference type="SMART" id="SM00257">
    <property type="entry name" value="LysM"/>
    <property type="match status" value="1"/>
</dbReference>
<feature type="transmembrane region" description="Helical" evidence="9">
    <location>
        <begin position="295"/>
        <end position="321"/>
    </location>
</feature>
<evidence type="ECO:0000256" key="6">
    <source>
        <dbReference type="ARBA" id="ARBA00022989"/>
    </source>
</evidence>
<organism evidence="12 13">
    <name type="scientific">Oryzias sinensis</name>
    <name type="common">Chinese medaka</name>
    <dbReference type="NCBI Taxonomy" id="183150"/>
    <lineage>
        <taxon>Eukaryota</taxon>
        <taxon>Metazoa</taxon>
        <taxon>Chordata</taxon>
        <taxon>Craniata</taxon>
        <taxon>Vertebrata</taxon>
        <taxon>Euteleostomi</taxon>
        <taxon>Actinopterygii</taxon>
        <taxon>Neopterygii</taxon>
        <taxon>Teleostei</taxon>
        <taxon>Neoteleostei</taxon>
        <taxon>Acanthomorphata</taxon>
        <taxon>Ovalentaria</taxon>
        <taxon>Atherinomorphae</taxon>
        <taxon>Beloniformes</taxon>
        <taxon>Adrianichthyidae</taxon>
        <taxon>Oryziinae</taxon>
        <taxon>Oryzias</taxon>
    </lineage>
</organism>
<dbReference type="PROSITE" id="PS50893">
    <property type="entry name" value="ABC_TRANSPORTER_2"/>
    <property type="match status" value="1"/>
</dbReference>
<dbReference type="Pfam" id="PF01476">
    <property type="entry name" value="LysM"/>
    <property type="match status" value="1"/>
</dbReference>
<dbReference type="InterPro" id="IPR018392">
    <property type="entry name" value="LysM"/>
</dbReference>
<dbReference type="PANTHER" id="PTHR11384:SF59">
    <property type="entry name" value="LYSOSOMAL COBALAMIN TRANSPORTER ABCD4"/>
    <property type="match status" value="1"/>
</dbReference>
<dbReference type="GO" id="GO:0042760">
    <property type="term" value="P:very long-chain fatty acid catabolic process"/>
    <property type="evidence" value="ECO:0007669"/>
    <property type="project" value="TreeGrafter"/>
</dbReference>
<feature type="domain" description="ABC transporter" evidence="10">
    <location>
        <begin position="413"/>
        <end position="639"/>
    </location>
</feature>
<dbReference type="Pfam" id="PF00005">
    <property type="entry name" value="ABC_tran"/>
    <property type="match status" value="1"/>
</dbReference>
<evidence type="ECO:0000256" key="1">
    <source>
        <dbReference type="ARBA" id="ARBA00008575"/>
    </source>
</evidence>
<keyword evidence="6 9" id="KW-1133">Transmembrane helix</keyword>
<dbReference type="Pfam" id="PF06472">
    <property type="entry name" value="ABC_membrane_2"/>
    <property type="match status" value="1"/>
</dbReference>
<dbReference type="AlphaFoldDB" id="A0A8C7YTM3"/>